<evidence type="ECO:0000256" key="6">
    <source>
        <dbReference type="ARBA" id="ARBA00022839"/>
    </source>
</evidence>
<dbReference type="PANTHER" id="PTHR30337">
    <property type="entry name" value="COMPONENT OF ATP-DEPENDENT DSDNA EXONUCLEASE"/>
    <property type="match status" value="1"/>
</dbReference>
<dbReference type="Pfam" id="PF12320">
    <property type="entry name" value="SbcD_C"/>
    <property type="match status" value="1"/>
</dbReference>
<dbReference type="NCBIfam" id="TIGR00619">
    <property type="entry name" value="sbcd"/>
    <property type="match status" value="1"/>
</dbReference>
<evidence type="ECO:0000256" key="1">
    <source>
        <dbReference type="ARBA" id="ARBA00010555"/>
    </source>
</evidence>
<feature type="domain" description="Nuclease SbcCD subunit D C-terminal" evidence="9">
    <location>
        <begin position="260"/>
        <end position="347"/>
    </location>
</feature>
<feature type="domain" description="Calcineurin-like phosphoesterase" evidence="8">
    <location>
        <begin position="1"/>
        <end position="213"/>
    </location>
</feature>
<evidence type="ECO:0000313" key="11">
    <source>
        <dbReference type="Proteomes" id="UP000195305"/>
    </source>
</evidence>
<proteinExistence type="inferred from homology"/>
<dbReference type="InterPro" id="IPR050535">
    <property type="entry name" value="DNA_Repair-Maintenance_Comp"/>
</dbReference>
<dbReference type="GO" id="GO:0006310">
    <property type="term" value="P:DNA recombination"/>
    <property type="evidence" value="ECO:0007669"/>
    <property type="project" value="UniProtKB-KW"/>
</dbReference>
<organism evidence="10 11">
    <name type="scientific">Massilimicrobiota timonensis</name>
    <dbReference type="NCBI Taxonomy" id="1776392"/>
    <lineage>
        <taxon>Bacteria</taxon>
        <taxon>Bacillati</taxon>
        <taxon>Bacillota</taxon>
        <taxon>Erysipelotrichia</taxon>
        <taxon>Erysipelotrichales</taxon>
        <taxon>Erysipelotrichaceae</taxon>
        <taxon>Massilimicrobiota</taxon>
    </lineage>
</organism>
<dbReference type="GO" id="GO:0006260">
    <property type="term" value="P:DNA replication"/>
    <property type="evidence" value="ECO:0007669"/>
    <property type="project" value="UniProtKB-KW"/>
</dbReference>
<comment type="subunit">
    <text evidence="2 7">Heterodimer of SbcC and SbcD.</text>
</comment>
<evidence type="ECO:0000256" key="4">
    <source>
        <dbReference type="ARBA" id="ARBA00022722"/>
    </source>
</evidence>
<evidence type="ECO:0000259" key="8">
    <source>
        <dbReference type="Pfam" id="PF00149"/>
    </source>
</evidence>
<dbReference type="InterPro" id="IPR029052">
    <property type="entry name" value="Metallo-depent_PP-like"/>
</dbReference>
<keyword evidence="7" id="KW-0235">DNA replication</keyword>
<dbReference type="OrthoDB" id="9773856at2"/>
<evidence type="ECO:0000256" key="7">
    <source>
        <dbReference type="RuleBase" id="RU363069"/>
    </source>
</evidence>
<dbReference type="InterPro" id="IPR004843">
    <property type="entry name" value="Calcineurin-like_PHP"/>
</dbReference>
<dbReference type="Pfam" id="PF00149">
    <property type="entry name" value="Metallophos"/>
    <property type="match status" value="1"/>
</dbReference>
<evidence type="ECO:0000313" key="10">
    <source>
        <dbReference type="EMBL" id="OUQ36405.1"/>
    </source>
</evidence>
<comment type="similarity">
    <text evidence="1 7">Belongs to the SbcD family.</text>
</comment>
<evidence type="ECO:0000256" key="2">
    <source>
        <dbReference type="ARBA" id="ARBA00011322"/>
    </source>
</evidence>
<dbReference type="AlphaFoldDB" id="A0A1Y4T2L9"/>
<gene>
    <name evidence="7" type="primary">sbcD</name>
    <name evidence="10" type="ORF">B5E75_01010</name>
</gene>
<dbReference type="Proteomes" id="UP000195305">
    <property type="component" value="Unassembled WGS sequence"/>
</dbReference>
<dbReference type="EMBL" id="NFLJ01000002">
    <property type="protein sequence ID" value="OUQ36405.1"/>
    <property type="molecule type" value="Genomic_DNA"/>
</dbReference>
<dbReference type="Gene3D" id="3.60.21.10">
    <property type="match status" value="1"/>
</dbReference>
<keyword evidence="5 7" id="KW-0378">Hydrolase</keyword>
<dbReference type="GO" id="GO:0004519">
    <property type="term" value="F:endonuclease activity"/>
    <property type="evidence" value="ECO:0007669"/>
    <property type="project" value="UniProtKB-KW"/>
</dbReference>
<keyword evidence="7" id="KW-0233">DNA recombination</keyword>
<dbReference type="InterPro" id="IPR041796">
    <property type="entry name" value="Mre11_N"/>
</dbReference>
<protein>
    <recommendedName>
        <fullName evidence="3 7">Nuclease SbcCD subunit D</fullName>
    </recommendedName>
</protein>
<dbReference type="InterPro" id="IPR004593">
    <property type="entry name" value="SbcD"/>
</dbReference>
<evidence type="ECO:0000256" key="3">
    <source>
        <dbReference type="ARBA" id="ARBA00013365"/>
    </source>
</evidence>
<evidence type="ECO:0000259" key="9">
    <source>
        <dbReference type="Pfam" id="PF12320"/>
    </source>
</evidence>
<dbReference type="InterPro" id="IPR026843">
    <property type="entry name" value="SbcD_C"/>
</dbReference>
<dbReference type="RefSeq" id="WP_087356958.1">
    <property type="nucleotide sequence ID" value="NZ_NFLJ01000002.1"/>
</dbReference>
<comment type="caution">
    <text evidence="10">The sequence shown here is derived from an EMBL/GenBank/DDBJ whole genome shotgun (WGS) entry which is preliminary data.</text>
</comment>
<dbReference type="PANTHER" id="PTHR30337:SF0">
    <property type="entry name" value="NUCLEASE SBCCD SUBUNIT D"/>
    <property type="match status" value="1"/>
</dbReference>
<dbReference type="CDD" id="cd00840">
    <property type="entry name" value="MPP_Mre11_N"/>
    <property type="match status" value="1"/>
</dbReference>
<evidence type="ECO:0000256" key="5">
    <source>
        <dbReference type="ARBA" id="ARBA00022801"/>
    </source>
</evidence>
<keyword evidence="6 7" id="KW-0269">Exonuclease</keyword>
<reference evidence="10 11" key="1">
    <citation type="journal article" date="2018" name="BMC Genomics">
        <title>Whole genome sequencing and function prediction of 133 gut anaerobes isolated from chicken caecum in pure cultures.</title>
        <authorList>
            <person name="Medvecky M."/>
            <person name="Cejkova D."/>
            <person name="Polansky O."/>
            <person name="Karasova D."/>
            <person name="Kubasova T."/>
            <person name="Cizek A."/>
            <person name="Rychlik I."/>
        </authorList>
    </citation>
    <scope>NUCLEOTIDE SEQUENCE [LARGE SCALE GENOMIC DNA]</scope>
    <source>
        <strain evidence="10 11">An13</strain>
    </source>
</reference>
<sequence length="375" mass="43588">MKFVHIGDLHLGKVIHQCSLLSIQRELLFELLDEMDQRNIRLLVIAGDIYDRLIPSQEAVNLLDEFLTKALLTYHIEVLMISGNHDSSDRLHFASSLLVKNGLHIETYLKEKMVYVEKENVRFYLLPFVKPSQVRMLYPDQEIHTYQEALAYYLSKQSLDHDYQNILVTHQFVGHSSITSESEVPLSVGGSEIIDASLFDDFDYVALGHLHAPQKVKRETMRYSGSLMCYSFDEVKQKKSVVVVDTDTMEITTFSLHPSQTLQKYQGTFAELMDVNFIEKKDDYLSFELLDQKIIPHAIEQLRVLYPHLLQLTYQYLMKDAKQSTFRPMQSIEQMDTLSLFQQFYHDVKNQELSNLAKNVVQELLEKAGEKSEDY</sequence>
<dbReference type="SUPFAM" id="SSF56300">
    <property type="entry name" value="Metallo-dependent phosphatases"/>
    <property type="match status" value="1"/>
</dbReference>
<dbReference type="GO" id="GO:0008408">
    <property type="term" value="F:3'-5' exonuclease activity"/>
    <property type="evidence" value="ECO:0007669"/>
    <property type="project" value="InterPro"/>
</dbReference>
<name>A0A1Y4T2L9_9FIRM</name>
<keyword evidence="11" id="KW-1185">Reference proteome</keyword>
<keyword evidence="7" id="KW-0255">Endonuclease</keyword>
<accession>A0A1Y4T2L9</accession>
<keyword evidence="4 7" id="KW-0540">Nuclease</keyword>
<comment type="function">
    <text evidence="7">SbcCD cleaves DNA hairpin structures. These structures can inhibit DNA replication and are intermediates in certain DNA recombination reactions. The complex acts as a 3'-&gt;5' double strand exonuclease that can open hairpins. It also has a 5' single-strand endonuclease activity.</text>
</comment>